<keyword evidence="2 7" id="KW-0444">Lipid biosynthesis</keyword>
<dbReference type="InterPro" id="IPR036736">
    <property type="entry name" value="ACP-like_sf"/>
</dbReference>
<name>A0A6I6N7V2_9ACTN</name>
<dbReference type="KEGG" id="sbro:GQF42_27875"/>
<comment type="function">
    <text evidence="7">Carrier of the growing fatty acid chain in fatty acid biosynthesis.</text>
</comment>
<evidence type="ECO:0000256" key="2">
    <source>
        <dbReference type="ARBA" id="ARBA00022516"/>
    </source>
</evidence>
<keyword evidence="1 7" id="KW-0596">Phosphopantetheine</keyword>
<evidence type="ECO:0000259" key="8">
    <source>
        <dbReference type="PROSITE" id="PS50075"/>
    </source>
</evidence>
<keyword evidence="7" id="KW-0963">Cytoplasm</keyword>
<comment type="similarity">
    <text evidence="7">Belongs to the acyl carrier protein (ACP) family.</text>
</comment>
<keyword evidence="10" id="KW-1185">Reference proteome</keyword>
<accession>A0A6I6N7V2</accession>
<dbReference type="Proteomes" id="UP000436138">
    <property type="component" value="Chromosome"/>
</dbReference>
<dbReference type="HAMAP" id="MF_01217">
    <property type="entry name" value="Acyl_carrier"/>
    <property type="match status" value="1"/>
</dbReference>
<evidence type="ECO:0000313" key="9">
    <source>
        <dbReference type="EMBL" id="QHA06591.1"/>
    </source>
</evidence>
<organism evidence="9 10">
    <name type="scientific">Streptomyces broussonetiae</name>
    <dbReference type="NCBI Taxonomy" id="2686304"/>
    <lineage>
        <taxon>Bacteria</taxon>
        <taxon>Bacillati</taxon>
        <taxon>Actinomycetota</taxon>
        <taxon>Actinomycetes</taxon>
        <taxon>Kitasatosporales</taxon>
        <taxon>Streptomycetaceae</taxon>
        <taxon>Streptomyces</taxon>
    </lineage>
</organism>
<feature type="domain" description="Carrier" evidence="8">
    <location>
        <begin position="7"/>
        <end position="82"/>
    </location>
</feature>
<evidence type="ECO:0000256" key="4">
    <source>
        <dbReference type="ARBA" id="ARBA00022832"/>
    </source>
</evidence>
<dbReference type="PANTHER" id="PTHR20863">
    <property type="entry name" value="ACYL CARRIER PROTEIN"/>
    <property type="match status" value="1"/>
</dbReference>
<comment type="PTM">
    <text evidence="7">4'-phosphopantetheine is transferred from CoA to a specific serine of apo-ACP by AcpS. This modification is essential for activity because fatty acids are bound in thioester linkage to the sulfhydryl of the prosthetic group.</text>
</comment>
<proteinExistence type="inferred from homology"/>
<keyword evidence="4 7" id="KW-0276">Fatty acid metabolism</keyword>
<dbReference type="PROSITE" id="PS50075">
    <property type="entry name" value="CARRIER"/>
    <property type="match status" value="1"/>
</dbReference>
<dbReference type="GO" id="GO:0009245">
    <property type="term" value="P:lipid A biosynthetic process"/>
    <property type="evidence" value="ECO:0007669"/>
    <property type="project" value="TreeGrafter"/>
</dbReference>
<evidence type="ECO:0000256" key="5">
    <source>
        <dbReference type="ARBA" id="ARBA00023098"/>
    </source>
</evidence>
<feature type="modified residue" description="O-(pantetheine 4'-phosphoryl)serine" evidence="7">
    <location>
        <position position="42"/>
    </location>
</feature>
<dbReference type="EMBL" id="CP047020">
    <property type="protein sequence ID" value="QHA06591.1"/>
    <property type="molecule type" value="Genomic_DNA"/>
</dbReference>
<evidence type="ECO:0000313" key="10">
    <source>
        <dbReference type="Proteomes" id="UP000436138"/>
    </source>
</evidence>
<reference evidence="9 10" key="1">
    <citation type="submission" date="2019-12" db="EMBL/GenBank/DDBJ databases">
        <title>Streptomyces sp. strain T44 isolated from rhizosphere soil of Broussonetia papyrifera.</title>
        <authorList>
            <person name="Mo P."/>
        </authorList>
    </citation>
    <scope>NUCLEOTIDE SEQUENCE [LARGE SCALE GENOMIC DNA]</scope>
    <source>
        <strain evidence="9 10">T44</strain>
    </source>
</reference>
<dbReference type="PANTHER" id="PTHR20863:SF76">
    <property type="entry name" value="CARRIER DOMAIN-CONTAINING PROTEIN"/>
    <property type="match status" value="1"/>
</dbReference>
<evidence type="ECO:0000256" key="6">
    <source>
        <dbReference type="ARBA" id="ARBA00023160"/>
    </source>
</evidence>
<keyword evidence="6 7" id="KW-0275">Fatty acid biosynthesis</keyword>
<gene>
    <name evidence="7" type="primary">acpP</name>
    <name evidence="9" type="ORF">GQF42_27875</name>
</gene>
<dbReference type="UniPathway" id="UPA00094"/>
<keyword evidence="5 7" id="KW-0443">Lipid metabolism</keyword>
<comment type="pathway">
    <text evidence="7">Lipid metabolism; fatty acid biosynthesis.</text>
</comment>
<dbReference type="GO" id="GO:0016020">
    <property type="term" value="C:membrane"/>
    <property type="evidence" value="ECO:0007669"/>
    <property type="project" value="GOC"/>
</dbReference>
<dbReference type="InterPro" id="IPR003231">
    <property type="entry name" value="ACP"/>
</dbReference>
<evidence type="ECO:0000256" key="1">
    <source>
        <dbReference type="ARBA" id="ARBA00022450"/>
    </source>
</evidence>
<dbReference type="GO" id="GO:0005829">
    <property type="term" value="C:cytosol"/>
    <property type="evidence" value="ECO:0007669"/>
    <property type="project" value="TreeGrafter"/>
</dbReference>
<comment type="subcellular location">
    <subcellularLocation>
        <location evidence="7">Cytoplasm</location>
    </subcellularLocation>
</comment>
<sequence>MPTAMKQEQLEEIREIVAEVLEVEPEEITETSNFANDHEADSLRAIEILARLEKKYKVEIPQSDLPKMENLTAVYEILAERAGWLD</sequence>
<dbReference type="Pfam" id="PF00550">
    <property type="entry name" value="PP-binding"/>
    <property type="match status" value="1"/>
</dbReference>
<dbReference type="AlphaFoldDB" id="A0A6I6N7V2"/>
<dbReference type="RefSeq" id="WP_158924308.1">
    <property type="nucleotide sequence ID" value="NZ_CP047020.1"/>
</dbReference>
<protein>
    <recommendedName>
        <fullName evidence="7">Acyl carrier protein</fullName>
        <shortName evidence="7">ACP</shortName>
    </recommendedName>
</protein>
<keyword evidence="3 7" id="KW-0597">Phosphoprotein</keyword>
<dbReference type="GO" id="GO:0000035">
    <property type="term" value="F:acyl binding"/>
    <property type="evidence" value="ECO:0007669"/>
    <property type="project" value="TreeGrafter"/>
</dbReference>
<dbReference type="SUPFAM" id="SSF47336">
    <property type="entry name" value="ACP-like"/>
    <property type="match status" value="1"/>
</dbReference>
<evidence type="ECO:0000256" key="3">
    <source>
        <dbReference type="ARBA" id="ARBA00022553"/>
    </source>
</evidence>
<dbReference type="InterPro" id="IPR009081">
    <property type="entry name" value="PP-bd_ACP"/>
</dbReference>
<evidence type="ECO:0000256" key="7">
    <source>
        <dbReference type="HAMAP-Rule" id="MF_01217"/>
    </source>
</evidence>
<dbReference type="GO" id="GO:0000036">
    <property type="term" value="F:acyl carrier activity"/>
    <property type="evidence" value="ECO:0007669"/>
    <property type="project" value="UniProtKB-UniRule"/>
</dbReference>
<dbReference type="Gene3D" id="1.10.1200.10">
    <property type="entry name" value="ACP-like"/>
    <property type="match status" value="1"/>
</dbReference>